<keyword evidence="5 9" id="KW-0418">Kinase</keyword>
<feature type="domain" description="Histidine kinase" evidence="8">
    <location>
        <begin position="392"/>
        <end position="601"/>
    </location>
</feature>
<evidence type="ECO:0000256" key="3">
    <source>
        <dbReference type="ARBA" id="ARBA00022553"/>
    </source>
</evidence>
<evidence type="ECO:0000256" key="7">
    <source>
        <dbReference type="ARBA" id="ARBA00023136"/>
    </source>
</evidence>
<dbReference type="InterPro" id="IPR003594">
    <property type="entry name" value="HATPase_dom"/>
</dbReference>
<dbReference type="EMBL" id="LT608328">
    <property type="protein sequence ID" value="SCM59544.1"/>
    <property type="molecule type" value="Genomic_DNA"/>
</dbReference>
<dbReference type="Pfam" id="PF02518">
    <property type="entry name" value="HATPase_c"/>
    <property type="match status" value="1"/>
</dbReference>
<keyword evidence="10" id="KW-1185">Reference proteome</keyword>
<keyword evidence="3" id="KW-0597">Phosphoprotein</keyword>
<dbReference type="FunFam" id="3.30.565.10:FF:000006">
    <property type="entry name" value="Sensor histidine kinase WalK"/>
    <property type="match status" value="1"/>
</dbReference>
<dbReference type="SUPFAM" id="SSF47384">
    <property type="entry name" value="Homodimeric domain of signal transducing histidine kinase"/>
    <property type="match status" value="1"/>
</dbReference>
<keyword evidence="4 9" id="KW-0808">Transferase</keyword>
<dbReference type="Pfam" id="PF00512">
    <property type="entry name" value="HisKA"/>
    <property type="match status" value="1"/>
</dbReference>
<evidence type="ECO:0000313" key="10">
    <source>
        <dbReference type="Proteomes" id="UP000178485"/>
    </source>
</evidence>
<evidence type="ECO:0000256" key="4">
    <source>
        <dbReference type="ARBA" id="ARBA00022679"/>
    </source>
</evidence>
<dbReference type="CDD" id="cd16922">
    <property type="entry name" value="HATPase_EvgS-ArcB-TorS-like"/>
    <property type="match status" value="1"/>
</dbReference>
<organism evidence="9 10">
    <name type="scientific">Petrimonas mucosa</name>
    <dbReference type="NCBI Taxonomy" id="1642646"/>
    <lineage>
        <taxon>Bacteria</taxon>
        <taxon>Pseudomonadati</taxon>
        <taxon>Bacteroidota</taxon>
        <taxon>Bacteroidia</taxon>
        <taxon>Bacteroidales</taxon>
        <taxon>Dysgonomonadaceae</taxon>
        <taxon>Petrimonas</taxon>
    </lineage>
</organism>
<dbReference type="CDD" id="cd00082">
    <property type="entry name" value="HisKA"/>
    <property type="match status" value="1"/>
</dbReference>
<dbReference type="FunFam" id="1.10.287.130:FF:000001">
    <property type="entry name" value="Two-component sensor histidine kinase"/>
    <property type="match status" value="1"/>
</dbReference>
<dbReference type="EC" id="2.7.13.3" evidence="2"/>
<dbReference type="InterPro" id="IPR004358">
    <property type="entry name" value="Sig_transdc_His_kin-like_C"/>
</dbReference>
<evidence type="ECO:0000256" key="2">
    <source>
        <dbReference type="ARBA" id="ARBA00012438"/>
    </source>
</evidence>
<accession>A0A1G4GAG3</accession>
<dbReference type="InterPro" id="IPR036890">
    <property type="entry name" value="HATPase_C_sf"/>
</dbReference>
<dbReference type="PANTHER" id="PTHR43711:SF31">
    <property type="entry name" value="HISTIDINE KINASE"/>
    <property type="match status" value="1"/>
</dbReference>
<dbReference type="PROSITE" id="PS50109">
    <property type="entry name" value="HIS_KIN"/>
    <property type="match status" value="1"/>
</dbReference>
<dbReference type="Gene3D" id="3.30.565.10">
    <property type="entry name" value="Histidine kinase-like ATPase, C-terminal domain"/>
    <property type="match status" value="1"/>
</dbReference>
<evidence type="ECO:0000256" key="5">
    <source>
        <dbReference type="ARBA" id="ARBA00022777"/>
    </source>
</evidence>
<dbReference type="Gene3D" id="1.10.287.130">
    <property type="match status" value="1"/>
</dbReference>
<gene>
    <name evidence="9" type="primary">dhkJ</name>
    <name evidence="9" type="ORF">ING2E5A_2749</name>
</gene>
<protein>
    <recommendedName>
        <fullName evidence="2">histidine kinase</fullName>
        <ecNumber evidence="2">2.7.13.3</ecNumber>
    </recommendedName>
</protein>
<dbReference type="SMART" id="SM00388">
    <property type="entry name" value="HisKA"/>
    <property type="match status" value="1"/>
</dbReference>
<evidence type="ECO:0000313" key="9">
    <source>
        <dbReference type="EMBL" id="SCM59544.1"/>
    </source>
</evidence>
<dbReference type="InterPro" id="IPR003661">
    <property type="entry name" value="HisK_dim/P_dom"/>
</dbReference>
<proteinExistence type="predicted"/>
<dbReference type="SMART" id="SM00387">
    <property type="entry name" value="HATPase_c"/>
    <property type="match status" value="1"/>
</dbReference>
<dbReference type="Gene3D" id="3.30.450.20">
    <property type="entry name" value="PAS domain"/>
    <property type="match status" value="2"/>
</dbReference>
<dbReference type="PRINTS" id="PR00344">
    <property type="entry name" value="BCTRLSENSOR"/>
</dbReference>
<dbReference type="InterPro" id="IPR005467">
    <property type="entry name" value="His_kinase_dom"/>
</dbReference>
<name>A0A1G4GAG3_9BACT</name>
<evidence type="ECO:0000256" key="6">
    <source>
        <dbReference type="ARBA" id="ARBA00023012"/>
    </source>
</evidence>
<dbReference type="InterPro" id="IPR035965">
    <property type="entry name" value="PAS-like_dom_sf"/>
</dbReference>
<keyword evidence="6" id="KW-0902">Two-component regulatory system</keyword>
<dbReference type="RefSeq" id="WP_083373351.1">
    <property type="nucleotide sequence ID" value="NZ_LT608328.1"/>
</dbReference>
<dbReference type="AlphaFoldDB" id="A0A1G4GAG3"/>
<evidence type="ECO:0000259" key="8">
    <source>
        <dbReference type="PROSITE" id="PS50109"/>
    </source>
</evidence>
<keyword evidence="7" id="KW-0472">Membrane</keyword>
<dbReference type="SUPFAM" id="SSF55785">
    <property type="entry name" value="PYP-like sensor domain (PAS domain)"/>
    <property type="match status" value="2"/>
</dbReference>
<dbReference type="STRING" id="1642646.ING2E5A_2749"/>
<dbReference type="InterPro" id="IPR036097">
    <property type="entry name" value="HisK_dim/P_sf"/>
</dbReference>
<evidence type="ECO:0000256" key="1">
    <source>
        <dbReference type="ARBA" id="ARBA00000085"/>
    </source>
</evidence>
<sequence length="618" mass="71194">METKGVLHDEKHSARLLNMTCDTLLFLKNDGTCVDMIVKTENNPYVNDQYTLLGKNIFTFFPEETVQELKPALEQVAKKGEVSNANYNLPAPGRMYFFKLIAHKYDDEHLLCQYRDITIRSQMKRRLEKANKRLTETGRQAKIGYWSYNTVTKMISYTGYVGVVWGVETEEIVLLAEYLEHVYPADRQKLVDVLERTTGEDTLEYRIVKDKVYYVKLKVIDVLRGKNGEAIVEGYTQNIDDIISGWDRLKMLSLALDNSNDSIFATKMDGTIIFANRFCRKKCHIAIGTDIMAYKAYEVLEKFENKEAWDNFTRELRDNDNALQYIWNAPNPRPEIISYDCSAFVFRNEYDEDLIWHLCRDVSERSRHEIELKKAKEKAEESDRLKSAFISNMSHEIRTPLNSIVGFSTIMAGIEKREERDQYLSIIESSNKRLLMLIDEVLDLSKIEAGIFELSYSNKELNGLCREVMVNYQFNTTFVPLRLELPDEDFYMWTDKNRLMQVISNLIDNALKFTKQGSVTLGYRAIPGFVEFSVEDTGIGISPDKLTVIFDRFERVDHFIPGSGLGLSICKSIVERMGGDISVTSEVGVGSVFSFRIPLEDAREIEERYGKTGAFTSL</sequence>
<dbReference type="KEGG" id="pmuc:ING2E5A_2749"/>
<comment type="catalytic activity">
    <reaction evidence="1">
        <text>ATP + protein L-histidine = ADP + protein N-phospho-L-histidine.</text>
        <dbReference type="EC" id="2.7.13.3"/>
    </reaction>
</comment>
<dbReference type="SUPFAM" id="SSF55874">
    <property type="entry name" value="ATPase domain of HSP90 chaperone/DNA topoisomerase II/histidine kinase"/>
    <property type="match status" value="1"/>
</dbReference>
<dbReference type="GO" id="GO:0000155">
    <property type="term" value="F:phosphorelay sensor kinase activity"/>
    <property type="evidence" value="ECO:0007669"/>
    <property type="project" value="InterPro"/>
</dbReference>
<dbReference type="Proteomes" id="UP000178485">
    <property type="component" value="Chromosome i"/>
</dbReference>
<dbReference type="InterPro" id="IPR050736">
    <property type="entry name" value="Sensor_HK_Regulatory"/>
</dbReference>
<dbReference type="PANTHER" id="PTHR43711">
    <property type="entry name" value="TWO-COMPONENT HISTIDINE KINASE"/>
    <property type="match status" value="1"/>
</dbReference>
<reference evidence="9 10" key="1">
    <citation type="submission" date="2016-08" db="EMBL/GenBank/DDBJ databases">
        <authorList>
            <person name="Seilhamer J.J."/>
        </authorList>
    </citation>
    <scope>NUCLEOTIDE SEQUENCE [LARGE SCALE GENOMIC DNA]</scope>
    <source>
        <strain evidence="9">ING2-E5A</strain>
    </source>
</reference>